<dbReference type="PANTHER" id="PTHR32309">
    <property type="entry name" value="TYROSINE-PROTEIN KINASE"/>
    <property type="match status" value="1"/>
</dbReference>
<gene>
    <name evidence="3" type="ordered locus">Dbac_2583</name>
</gene>
<dbReference type="InterPro" id="IPR005702">
    <property type="entry name" value="Wzc-like_C"/>
</dbReference>
<dbReference type="AlphaFoldDB" id="C7LSB2"/>
<keyword evidence="3" id="KW-0418">Kinase</keyword>
<name>C7LSB2_DESBD</name>
<dbReference type="STRING" id="525897.Dbac_2583"/>
<keyword evidence="2" id="KW-0067">ATP-binding</keyword>
<dbReference type="InterPro" id="IPR027417">
    <property type="entry name" value="P-loop_NTPase"/>
</dbReference>
<reference evidence="3 4" key="1">
    <citation type="journal article" date="2009" name="Stand. Genomic Sci.">
        <title>Complete genome sequence of Desulfomicrobium baculatum type strain (X).</title>
        <authorList>
            <person name="Copeland A."/>
            <person name="Spring S."/>
            <person name="Goker M."/>
            <person name="Schneider S."/>
            <person name="Lapidus A."/>
            <person name="Del Rio T.G."/>
            <person name="Tice H."/>
            <person name="Cheng J.F."/>
            <person name="Chen F."/>
            <person name="Nolan M."/>
            <person name="Bruce D."/>
            <person name="Goodwin L."/>
            <person name="Pitluck S."/>
            <person name="Ivanova N."/>
            <person name="Mavrommatis K."/>
            <person name="Ovchinnikova G."/>
            <person name="Pati A."/>
            <person name="Chen A."/>
            <person name="Palaniappan K."/>
            <person name="Land M."/>
            <person name="Hauser L."/>
            <person name="Chang Y.J."/>
            <person name="Jeffries C.C."/>
            <person name="Meincke L."/>
            <person name="Sims D."/>
            <person name="Brettin T."/>
            <person name="Detter J.C."/>
            <person name="Han C."/>
            <person name="Chain P."/>
            <person name="Bristow J."/>
            <person name="Eisen J.A."/>
            <person name="Markowitz V."/>
            <person name="Hugenholtz P."/>
            <person name="Kyrpides N.C."/>
            <person name="Klenk H.P."/>
            <person name="Lucas S."/>
        </authorList>
    </citation>
    <scope>NUCLEOTIDE SEQUENCE [LARGE SCALE GENOMIC DNA]</scope>
    <source>
        <strain evidence="4">DSM 4028 / VKM B-1378 / X</strain>
    </source>
</reference>
<dbReference type="InterPro" id="IPR050445">
    <property type="entry name" value="Bact_polysacc_biosynth/exp"/>
</dbReference>
<dbReference type="SUPFAM" id="SSF52540">
    <property type="entry name" value="P-loop containing nucleoside triphosphate hydrolases"/>
    <property type="match status" value="1"/>
</dbReference>
<dbReference type="GO" id="GO:0004713">
    <property type="term" value="F:protein tyrosine kinase activity"/>
    <property type="evidence" value="ECO:0007669"/>
    <property type="project" value="TreeGrafter"/>
</dbReference>
<evidence type="ECO:0000313" key="3">
    <source>
        <dbReference type="EMBL" id="ACU90660.1"/>
    </source>
</evidence>
<keyword evidence="1" id="KW-0547">Nucleotide-binding</keyword>
<evidence type="ECO:0000313" key="4">
    <source>
        <dbReference type="Proteomes" id="UP000002216"/>
    </source>
</evidence>
<evidence type="ECO:0000256" key="1">
    <source>
        <dbReference type="ARBA" id="ARBA00022741"/>
    </source>
</evidence>
<dbReference type="EMBL" id="CP001629">
    <property type="protein sequence ID" value="ACU90660.1"/>
    <property type="molecule type" value="Genomic_DNA"/>
</dbReference>
<keyword evidence="3" id="KW-0808">Transferase</keyword>
<evidence type="ECO:0000256" key="2">
    <source>
        <dbReference type="ARBA" id="ARBA00022840"/>
    </source>
</evidence>
<dbReference type="RefSeq" id="WP_015774749.1">
    <property type="nucleotide sequence ID" value="NC_013173.1"/>
</dbReference>
<protein>
    <submittedName>
        <fullName evidence="3">Tyrosine-protein kinase</fullName>
    </submittedName>
</protein>
<dbReference type="GO" id="GO:0005886">
    <property type="term" value="C:plasma membrane"/>
    <property type="evidence" value="ECO:0007669"/>
    <property type="project" value="TreeGrafter"/>
</dbReference>
<proteinExistence type="predicted"/>
<dbReference type="OrthoDB" id="9812433at2"/>
<dbReference type="CDD" id="cd05387">
    <property type="entry name" value="BY-kinase"/>
    <property type="match status" value="1"/>
</dbReference>
<organism evidence="3 4">
    <name type="scientific">Desulfomicrobium baculatum (strain DSM 4028 / VKM B-1378 / X)</name>
    <name type="common">Desulfovibrio baculatus</name>
    <dbReference type="NCBI Taxonomy" id="525897"/>
    <lineage>
        <taxon>Bacteria</taxon>
        <taxon>Pseudomonadati</taxon>
        <taxon>Thermodesulfobacteriota</taxon>
        <taxon>Desulfovibrionia</taxon>
        <taxon>Desulfovibrionales</taxon>
        <taxon>Desulfomicrobiaceae</taxon>
        <taxon>Desulfomicrobium</taxon>
    </lineage>
</organism>
<dbReference type="PANTHER" id="PTHR32309:SF13">
    <property type="entry name" value="FERRIC ENTEROBACTIN TRANSPORT PROTEIN FEPE"/>
    <property type="match status" value="1"/>
</dbReference>
<sequence length="295" mass="31528">MSKIIKALEKAEEAERLAAGTPGGIIVPDSAPARPAMHVAQVEPVAPAAPVAPVYKAKSQAGGAERRDSVEVRYEQTKIEQACFHKMEERRLLGEGAPRELRDAFNVVRTQILQQTRSKGLNTIMVTSPGRGEGKTTVATNLAITIARDASQTALLVDANLRWPGISCGLGMDLRPGLSDHFLRGLPVESLFVNPGIDKLVVLPAGASQEDSVDIISSPGMQNLVGELKSRYPDRYVIFDCPHLLGIPDALVFAEYVDGIVLVAGEGHTAQNDLKTALGMLEGRNLLGVVLNKVG</sequence>
<dbReference type="Proteomes" id="UP000002216">
    <property type="component" value="Chromosome"/>
</dbReference>
<dbReference type="KEGG" id="dba:Dbac_2583"/>
<dbReference type="HOGENOM" id="CLU_052027_1_2_7"/>
<keyword evidence="4" id="KW-1185">Reference proteome</keyword>
<dbReference type="Gene3D" id="3.40.50.300">
    <property type="entry name" value="P-loop containing nucleotide triphosphate hydrolases"/>
    <property type="match status" value="1"/>
</dbReference>
<dbReference type="eggNOG" id="COG0489">
    <property type="taxonomic scope" value="Bacteria"/>
</dbReference>
<accession>C7LSB2</accession>